<organism evidence="3">
    <name type="scientific">Onchocerca flexuosa</name>
    <dbReference type="NCBI Taxonomy" id="387005"/>
    <lineage>
        <taxon>Eukaryota</taxon>
        <taxon>Metazoa</taxon>
        <taxon>Ecdysozoa</taxon>
        <taxon>Nematoda</taxon>
        <taxon>Chromadorea</taxon>
        <taxon>Rhabditida</taxon>
        <taxon>Spirurina</taxon>
        <taxon>Spiruromorpha</taxon>
        <taxon>Filarioidea</taxon>
        <taxon>Onchocercidae</taxon>
        <taxon>Onchocerca</taxon>
    </lineage>
</organism>
<sequence length="74" mass="8580">MQKKNVDLKGDVFPNIRLNTLCLFGKESVTGVNHRVRTRTYFFPGPVYVIIKLRKSVTRNSPHDTEYSSDENNH</sequence>
<protein>
    <submittedName>
        <fullName evidence="3">Ovule protein</fullName>
    </submittedName>
</protein>
<evidence type="ECO:0000313" key="1">
    <source>
        <dbReference type="EMBL" id="VDO26207.1"/>
    </source>
</evidence>
<evidence type="ECO:0000313" key="3">
    <source>
        <dbReference type="WBParaSite" id="OFLC_0000055701-mRNA-1"/>
    </source>
</evidence>
<accession>A0A183GZ98</accession>
<dbReference type="Proteomes" id="UP000267606">
    <property type="component" value="Unassembled WGS sequence"/>
</dbReference>
<reference evidence="3" key="1">
    <citation type="submission" date="2016-06" db="UniProtKB">
        <authorList>
            <consortium name="WormBaseParasite"/>
        </authorList>
    </citation>
    <scope>IDENTIFICATION</scope>
</reference>
<dbReference type="AlphaFoldDB" id="A0A183GZ98"/>
<name>A0A183GZ98_9BILA</name>
<gene>
    <name evidence="1" type="ORF">OFLC_LOCUS558</name>
</gene>
<evidence type="ECO:0000313" key="2">
    <source>
        <dbReference type="Proteomes" id="UP000267606"/>
    </source>
</evidence>
<proteinExistence type="predicted"/>
<dbReference type="EMBL" id="UZAJ01000194">
    <property type="protein sequence ID" value="VDO26207.1"/>
    <property type="molecule type" value="Genomic_DNA"/>
</dbReference>
<reference evidence="1 2" key="2">
    <citation type="submission" date="2018-11" db="EMBL/GenBank/DDBJ databases">
        <authorList>
            <consortium name="Pathogen Informatics"/>
        </authorList>
    </citation>
    <scope>NUCLEOTIDE SEQUENCE [LARGE SCALE GENOMIC DNA]</scope>
</reference>
<keyword evidence="2" id="KW-1185">Reference proteome</keyword>
<dbReference type="WBParaSite" id="OFLC_0000055701-mRNA-1">
    <property type="protein sequence ID" value="OFLC_0000055701-mRNA-1"/>
    <property type="gene ID" value="OFLC_0000055701"/>
</dbReference>